<proteinExistence type="predicted"/>
<name>A0A8T0J0F8_CERPU</name>
<feature type="domain" description="NAC" evidence="4">
    <location>
        <begin position="9"/>
        <end position="162"/>
    </location>
</feature>
<evidence type="ECO:0000256" key="2">
    <source>
        <dbReference type="ARBA" id="ARBA00023163"/>
    </source>
</evidence>
<dbReference type="EMBL" id="CM026421">
    <property type="protein sequence ID" value="KAG0589440.1"/>
    <property type="molecule type" value="Genomic_DNA"/>
</dbReference>
<dbReference type="PANTHER" id="PTHR31744">
    <property type="entry name" value="PROTEIN CUP-SHAPED COTYLEDON 2-RELATED"/>
    <property type="match status" value="1"/>
</dbReference>
<dbReference type="Proteomes" id="UP000822688">
    <property type="component" value="Chromosome 1"/>
</dbReference>
<gene>
    <name evidence="5" type="ORF">KC19_1G020700</name>
</gene>
<dbReference type="GO" id="GO:0006355">
    <property type="term" value="P:regulation of DNA-templated transcription"/>
    <property type="evidence" value="ECO:0007669"/>
    <property type="project" value="InterPro"/>
</dbReference>
<dbReference type="InterPro" id="IPR003441">
    <property type="entry name" value="NAC-dom"/>
</dbReference>
<dbReference type="PANTHER" id="PTHR31744:SF221">
    <property type="entry name" value="NAC DOMAIN-CONTAINING PROTEIN 43-LIKE"/>
    <property type="match status" value="1"/>
</dbReference>
<evidence type="ECO:0000259" key="4">
    <source>
        <dbReference type="PROSITE" id="PS51005"/>
    </source>
</evidence>
<evidence type="ECO:0000256" key="3">
    <source>
        <dbReference type="ARBA" id="ARBA00023242"/>
    </source>
</evidence>
<keyword evidence="1" id="KW-0805">Transcription regulation</keyword>
<dbReference type="SUPFAM" id="SSF101941">
    <property type="entry name" value="NAC domain"/>
    <property type="match status" value="1"/>
</dbReference>
<reference evidence="5" key="1">
    <citation type="submission" date="2020-06" db="EMBL/GenBank/DDBJ databases">
        <title>WGS assembly of Ceratodon purpureus strain R40.</title>
        <authorList>
            <person name="Carey S.B."/>
            <person name="Jenkins J."/>
            <person name="Shu S."/>
            <person name="Lovell J.T."/>
            <person name="Sreedasyam A."/>
            <person name="Maumus F."/>
            <person name="Tiley G.P."/>
            <person name="Fernandez-Pozo N."/>
            <person name="Barry K."/>
            <person name="Chen C."/>
            <person name="Wang M."/>
            <person name="Lipzen A."/>
            <person name="Daum C."/>
            <person name="Saski C.A."/>
            <person name="Payton A.C."/>
            <person name="Mcbreen J.C."/>
            <person name="Conrad R.E."/>
            <person name="Kollar L.M."/>
            <person name="Olsson S."/>
            <person name="Huttunen S."/>
            <person name="Landis J.B."/>
            <person name="Wickett N.J."/>
            <person name="Johnson M.G."/>
            <person name="Rensing S.A."/>
            <person name="Grimwood J."/>
            <person name="Schmutz J."/>
            <person name="Mcdaniel S.F."/>
        </authorList>
    </citation>
    <scope>NUCLEOTIDE SEQUENCE</scope>
    <source>
        <strain evidence="5">R40</strain>
    </source>
</reference>
<dbReference type="Gene3D" id="2.170.150.80">
    <property type="entry name" value="NAC domain"/>
    <property type="match status" value="1"/>
</dbReference>
<dbReference type="OrthoDB" id="1922833at2759"/>
<evidence type="ECO:0000256" key="1">
    <source>
        <dbReference type="ARBA" id="ARBA00023015"/>
    </source>
</evidence>
<evidence type="ECO:0000313" key="5">
    <source>
        <dbReference type="EMBL" id="KAG0589440.1"/>
    </source>
</evidence>
<dbReference type="InterPro" id="IPR036093">
    <property type="entry name" value="NAC_dom_sf"/>
</dbReference>
<dbReference type="Pfam" id="PF02365">
    <property type="entry name" value="NAM"/>
    <property type="match status" value="1"/>
</dbReference>
<keyword evidence="6" id="KW-1185">Reference proteome</keyword>
<protein>
    <recommendedName>
        <fullName evidence="4">NAC domain-containing protein</fullName>
    </recommendedName>
</protein>
<keyword evidence="3" id="KW-0539">Nucleus</keyword>
<comment type="caution">
    <text evidence="5">The sequence shown here is derived from an EMBL/GenBank/DDBJ whole genome shotgun (WGS) entry which is preliminary data.</text>
</comment>
<evidence type="ECO:0000313" key="6">
    <source>
        <dbReference type="Proteomes" id="UP000822688"/>
    </source>
</evidence>
<dbReference type="PROSITE" id="PS51005">
    <property type="entry name" value="NAC"/>
    <property type="match status" value="1"/>
</dbReference>
<dbReference type="GO" id="GO:0003677">
    <property type="term" value="F:DNA binding"/>
    <property type="evidence" value="ECO:0007669"/>
    <property type="project" value="InterPro"/>
</dbReference>
<sequence length="378" mass="43207">MNNNDNAPIPVGFRFHPTDEELVGYYLHGKVGRSQRDQLIQELDLYKIEPWDLHEVCRIGDDAPENQSDWYFFSHKDKKYPTGNRANRATTAGFWKATGRDKPIHTQRHVIGMRKTLVFYKGRAPHGQKTDWIMHEFRLDEGPGVVPNYETDGWVVCRVFRKTKNFKTKSQDTSCSFEEDQHAGNLLPELMSPTIVPPKLLFTSDGANPGHLHHHFNFSCKQEISVDDYGTHIIQEPPNSAFHIQDPSLHHLQDQLHRINALAPCSSSTFRALTNGARSCRVDQGEYSVVPLIHVESSSLKDFDDARSSLTHETSEPCFPVVQSDSDYWRLEGSTRRDQTLADVTCHVGHLKRHSAQDHLSSSNHENTNLIHLWNNVQ</sequence>
<dbReference type="AlphaFoldDB" id="A0A8T0J0F8"/>
<organism evidence="5 6">
    <name type="scientific">Ceratodon purpureus</name>
    <name type="common">Fire moss</name>
    <name type="synonym">Dicranum purpureum</name>
    <dbReference type="NCBI Taxonomy" id="3225"/>
    <lineage>
        <taxon>Eukaryota</taxon>
        <taxon>Viridiplantae</taxon>
        <taxon>Streptophyta</taxon>
        <taxon>Embryophyta</taxon>
        <taxon>Bryophyta</taxon>
        <taxon>Bryophytina</taxon>
        <taxon>Bryopsida</taxon>
        <taxon>Dicranidae</taxon>
        <taxon>Pseudoditrichales</taxon>
        <taxon>Ditrichaceae</taxon>
        <taxon>Ceratodon</taxon>
    </lineage>
</organism>
<keyword evidence="2" id="KW-0804">Transcription</keyword>
<accession>A0A8T0J0F8</accession>